<dbReference type="SMART" id="SM00044">
    <property type="entry name" value="CYCc"/>
    <property type="match status" value="1"/>
</dbReference>
<dbReference type="Proteomes" id="UP000887568">
    <property type="component" value="Unplaced"/>
</dbReference>
<dbReference type="Pfam" id="PF00211">
    <property type="entry name" value="Guanylate_cyc"/>
    <property type="match status" value="1"/>
</dbReference>
<dbReference type="InterPro" id="IPR011644">
    <property type="entry name" value="Heme_NO-bd"/>
</dbReference>
<dbReference type="PANTHER" id="PTHR45655">
    <property type="entry name" value="GUANYLATE CYCLASE SOLUBLE SUBUNIT BETA-2"/>
    <property type="match status" value="1"/>
</dbReference>
<dbReference type="OMA" id="CQEVGSE"/>
<evidence type="ECO:0000256" key="5">
    <source>
        <dbReference type="ARBA" id="ARBA00023134"/>
    </source>
</evidence>
<keyword evidence="12" id="KW-1185">Reference proteome</keyword>
<keyword evidence="3" id="KW-0963">Cytoplasm</keyword>
<dbReference type="EnsemblMetazoa" id="XM_038199577.1">
    <property type="protein sequence ID" value="XP_038055505.1"/>
    <property type="gene ID" value="LOC119727618"/>
</dbReference>
<keyword evidence="6" id="KW-0456">Lyase</keyword>
<name>A0A913ZW30_PATMI</name>
<dbReference type="InterPro" id="IPR001054">
    <property type="entry name" value="A/G_cyclase"/>
</dbReference>
<keyword evidence="5" id="KW-0342">GTP-binding</keyword>
<evidence type="ECO:0000256" key="1">
    <source>
        <dbReference type="ARBA" id="ARBA00004496"/>
    </source>
</evidence>
<evidence type="ECO:0000259" key="10">
    <source>
        <dbReference type="PROSITE" id="PS50125"/>
    </source>
</evidence>
<evidence type="ECO:0000256" key="7">
    <source>
        <dbReference type="ARBA" id="ARBA00023293"/>
    </source>
</evidence>
<dbReference type="OrthoDB" id="6127067at2759"/>
<dbReference type="CDD" id="cd07302">
    <property type="entry name" value="CHD"/>
    <property type="match status" value="1"/>
</dbReference>
<feature type="coiled-coil region" evidence="8">
    <location>
        <begin position="463"/>
        <end position="490"/>
    </location>
</feature>
<dbReference type="Gene3D" id="3.30.450.260">
    <property type="entry name" value="Haem NO binding associated domain"/>
    <property type="match status" value="1"/>
</dbReference>
<accession>A0A913ZW30</accession>
<dbReference type="GO" id="GO:0070482">
    <property type="term" value="P:response to oxygen levels"/>
    <property type="evidence" value="ECO:0007669"/>
    <property type="project" value="TreeGrafter"/>
</dbReference>
<keyword evidence="4" id="KW-0547">Nucleotide-binding</keyword>
<evidence type="ECO:0000256" key="2">
    <source>
        <dbReference type="ARBA" id="ARBA00012202"/>
    </source>
</evidence>
<dbReference type="Pfam" id="PF07700">
    <property type="entry name" value="HNOB"/>
    <property type="match status" value="1"/>
</dbReference>
<dbReference type="GO" id="GO:0008074">
    <property type="term" value="C:guanylate cyclase complex, soluble"/>
    <property type="evidence" value="ECO:0007669"/>
    <property type="project" value="TreeGrafter"/>
</dbReference>
<evidence type="ECO:0000256" key="6">
    <source>
        <dbReference type="ARBA" id="ARBA00023239"/>
    </source>
</evidence>
<dbReference type="InterPro" id="IPR024096">
    <property type="entry name" value="NO_sig/Golgi_transp_ligand-bd"/>
</dbReference>
<feature type="region of interest" description="Disordered" evidence="9">
    <location>
        <begin position="1"/>
        <end position="22"/>
    </location>
</feature>
<dbReference type="SUPFAM" id="SSF111126">
    <property type="entry name" value="Ligand-binding domain in the NO signalling and Golgi transport"/>
    <property type="match status" value="1"/>
</dbReference>
<keyword evidence="7" id="KW-0141">cGMP biosynthesis</keyword>
<dbReference type="GeneID" id="119727618"/>
<dbReference type="GO" id="GO:0020037">
    <property type="term" value="F:heme binding"/>
    <property type="evidence" value="ECO:0007669"/>
    <property type="project" value="InterPro"/>
</dbReference>
<sequence length="714" mass="79075">MCSFMGGKAKLPGNESKAKLSGMGSKVKCSGLFETTPEDQLPEGMHPKTSLSPDMSSASFMSMSELDERDEPVSRRKMDLRSLSEGVAALIFPSMALVRQTLRRVVCTHGRDNVDKFIKTLGLHDFQVGDDNEDEPDYEAFDEAFVCQITHRAASMLGLEYWKLMDSFGEEFFCLCFEQYGAVIGSLGGTMADFYGNIDGFYEHILAQGVINEEHVKVHTPSYRCSLQSDGKLLIHFYSKSHSLELSMMGQIRMASILLFNTFVEVELVKQRGHGCDHCVYAVQPLLEDQKNGTKNLQNGAVNQATSPAQLASKISVSVFCAAFPFHIMFNRNLTILQVGDTVMRMFSSRASSNGLNFNSYFKVLSPDIRPVTFDRVLRHINKSFVLQSTGIGTAKSKDGTSQGTTVKGQMIHIPESDTILFLGSPKVGNLEELTGRGLYLADIPIHDATRDLILVGEQNKAQDGLKKRMDKLKARILQAGNQLEVEKRKNVDLLNLIFPADVAEKLWAGEVLAPSNMDHVTMLFSDIVGFTAICSNCTPFTVIGMLNKLYTQFDDFCGILDIYKVETIGDAYCVAGGLHRTSSTHAQRVSKMALKMMEAARTVMSHDGSPLKMRIGLHTGAIVAGIVGKQMPRYCLFGSNVTLANKFESHSEPLRINLSPTTHELLEKSGRFSFTPRPREALPAGFPESIPGTCYFLDGYEPDPDNEEDQKLW</sequence>
<dbReference type="CTD" id="2977"/>
<reference evidence="11" key="1">
    <citation type="submission" date="2022-11" db="UniProtKB">
        <authorList>
            <consortium name="EnsemblMetazoa"/>
        </authorList>
    </citation>
    <scope>IDENTIFICATION</scope>
</reference>
<feature type="region of interest" description="Disordered" evidence="9">
    <location>
        <begin position="35"/>
        <end position="56"/>
    </location>
</feature>
<dbReference type="FunFam" id="3.30.70.1230:FF:000007">
    <property type="entry name" value="Guanylate cyclase soluble subunit alpha-3"/>
    <property type="match status" value="1"/>
</dbReference>
<dbReference type="InterPro" id="IPR029787">
    <property type="entry name" value="Nucleotide_cyclase"/>
</dbReference>
<dbReference type="PROSITE" id="PS50125">
    <property type="entry name" value="GUANYLATE_CYCLASE_2"/>
    <property type="match status" value="1"/>
</dbReference>
<dbReference type="Gene3D" id="3.90.1520.10">
    <property type="entry name" value="H-NOX domain"/>
    <property type="match status" value="1"/>
</dbReference>
<dbReference type="GO" id="GO:0019934">
    <property type="term" value="P:cGMP-mediated signaling"/>
    <property type="evidence" value="ECO:0007669"/>
    <property type="project" value="TreeGrafter"/>
</dbReference>
<evidence type="ECO:0000313" key="11">
    <source>
        <dbReference type="EnsemblMetazoa" id="XP_038055505.1"/>
    </source>
</evidence>
<organism evidence="11 12">
    <name type="scientific">Patiria miniata</name>
    <name type="common">Bat star</name>
    <name type="synonym">Asterina miniata</name>
    <dbReference type="NCBI Taxonomy" id="46514"/>
    <lineage>
        <taxon>Eukaryota</taxon>
        <taxon>Metazoa</taxon>
        <taxon>Echinodermata</taxon>
        <taxon>Eleutherozoa</taxon>
        <taxon>Asterozoa</taxon>
        <taxon>Asteroidea</taxon>
        <taxon>Valvatacea</taxon>
        <taxon>Valvatida</taxon>
        <taxon>Asterinidae</taxon>
        <taxon>Patiria</taxon>
    </lineage>
</organism>
<proteinExistence type="predicted"/>
<evidence type="ECO:0000256" key="9">
    <source>
        <dbReference type="SAM" id="MobiDB-lite"/>
    </source>
</evidence>
<dbReference type="EC" id="4.6.1.2" evidence="2"/>
<dbReference type="Pfam" id="PF07701">
    <property type="entry name" value="HNOBA"/>
    <property type="match status" value="1"/>
</dbReference>
<feature type="domain" description="Guanylate cyclase" evidence="10">
    <location>
        <begin position="522"/>
        <end position="649"/>
    </location>
</feature>
<dbReference type="PANTHER" id="PTHR45655:SF6">
    <property type="entry name" value="HEAD-SPECIFIC GUANYLATE CYCLASE"/>
    <property type="match status" value="1"/>
</dbReference>
<dbReference type="Gene3D" id="3.30.70.1230">
    <property type="entry name" value="Nucleotide cyclase"/>
    <property type="match status" value="1"/>
</dbReference>
<dbReference type="InterPro" id="IPR038158">
    <property type="entry name" value="H-NOX_domain_sf"/>
</dbReference>
<evidence type="ECO:0000256" key="4">
    <source>
        <dbReference type="ARBA" id="ARBA00022741"/>
    </source>
</evidence>
<comment type="subcellular location">
    <subcellularLocation>
        <location evidence="1">Cytoplasm</location>
    </subcellularLocation>
</comment>
<dbReference type="GO" id="GO:0004383">
    <property type="term" value="F:guanylate cyclase activity"/>
    <property type="evidence" value="ECO:0007669"/>
    <property type="project" value="UniProtKB-EC"/>
</dbReference>
<dbReference type="InterPro" id="IPR042463">
    <property type="entry name" value="HNOB_dom_associated_sf"/>
</dbReference>
<dbReference type="AlphaFoldDB" id="A0A913ZW30"/>
<evidence type="ECO:0000313" key="12">
    <source>
        <dbReference type="Proteomes" id="UP000887568"/>
    </source>
</evidence>
<dbReference type="GO" id="GO:0005525">
    <property type="term" value="F:GTP binding"/>
    <property type="evidence" value="ECO:0007669"/>
    <property type="project" value="UniProtKB-KW"/>
</dbReference>
<dbReference type="SUPFAM" id="SSF55073">
    <property type="entry name" value="Nucleotide cyclase"/>
    <property type="match status" value="1"/>
</dbReference>
<dbReference type="Gene3D" id="6.10.250.780">
    <property type="match status" value="1"/>
</dbReference>
<protein>
    <recommendedName>
        <fullName evidence="2">guanylate cyclase</fullName>
        <ecNumber evidence="2">4.6.1.2</ecNumber>
    </recommendedName>
</protein>
<keyword evidence="8" id="KW-0175">Coiled coil</keyword>
<dbReference type="InterPro" id="IPR011645">
    <property type="entry name" value="HNOB_dom_associated"/>
</dbReference>
<evidence type="ECO:0000256" key="3">
    <source>
        <dbReference type="ARBA" id="ARBA00022490"/>
    </source>
</evidence>
<dbReference type="RefSeq" id="XP_038055505.1">
    <property type="nucleotide sequence ID" value="XM_038199577.1"/>
</dbReference>
<evidence type="ECO:0000256" key="8">
    <source>
        <dbReference type="SAM" id="Coils"/>
    </source>
</evidence>
<dbReference type="FunFam" id="3.30.450.260:FF:000002">
    <property type="entry name" value="guanylate cyclase soluble subunit alpha-2"/>
    <property type="match status" value="1"/>
</dbReference>